<dbReference type="Ensembl" id="ENSHHUT00000029823.1">
    <property type="protein sequence ID" value="ENSHHUP00000028634.1"/>
    <property type="gene ID" value="ENSHHUG00000018268.1"/>
</dbReference>
<dbReference type="STRING" id="62062.ENSHHUP00000028634"/>
<accession>A0A4W5LSE3</accession>
<keyword evidence="1" id="KW-0406">Ion transport</keyword>
<dbReference type="Proteomes" id="UP000314982">
    <property type="component" value="Unassembled WGS sequence"/>
</dbReference>
<dbReference type="PANTHER" id="PTHR45720:SF4">
    <property type="entry name" value="CHLORIDE CHANNEL PROTEIN 1"/>
    <property type="match status" value="1"/>
</dbReference>
<dbReference type="PANTHER" id="PTHR45720">
    <property type="entry name" value="CHLORIDE CHANNEL PROTEIN 2"/>
    <property type="match status" value="1"/>
</dbReference>
<reference evidence="3" key="3">
    <citation type="submission" date="2025-09" db="UniProtKB">
        <authorList>
            <consortium name="Ensembl"/>
        </authorList>
    </citation>
    <scope>IDENTIFICATION</scope>
</reference>
<dbReference type="GeneTree" id="ENSGT00940000157383"/>
<dbReference type="InterPro" id="IPR050970">
    <property type="entry name" value="Cl_channel_volt-gated"/>
</dbReference>
<protein>
    <submittedName>
        <fullName evidence="3">Uncharacterized protein</fullName>
    </submittedName>
</protein>
<name>A0A4W5LSE3_9TELE</name>
<evidence type="ECO:0000256" key="2">
    <source>
        <dbReference type="SAM" id="Phobius"/>
    </source>
</evidence>
<reference evidence="3" key="2">
    <citation type="submission" date="2025-08" db="UniProtKB">
        <authorList>
            <consortium name="Ensembl"/>
        </authorList>
    </citation>
    <scope>IDENTIFICATION</scope>
</reference>
<evidence type="ECO:0000256" key="1">
    <source>
        <dbReference type="ARBA" id="ARBA00023303"/>
    </source>
</evidence>
<feature type="transmembrane region" description="Helical" evidence="2">
    <location>
        <begin position="95"/>
        <end position="113"/>
    </location>
</feature>
<keyword evidence="4" id="KW-1185">Reference proteome</keyword>
<feature type="transmembrane region" description="Helical" evidence="2">
    <location>
        <begin position="36"/>
        <end position="55"/>
    </location>
</feature>
<feature type="transmembrane region" description="Helical" evidence="2">
    <location>
        <begin position="12"/>
        <end position="31"/>
    </location>
</feature>
<keyword evidence="2" id="KW-0812">Transmembrane</keyword>
<keyword evidence="1" id="KW-0407">Ion channel</keyword>
<organism evidence="3 4">
    <name type="scientific">Hucho hucho</name>
    <name type="common">huchen</name>
    <dbReference type="NCBI Taxonomy" id="62062"/>
    <lineage>
        <taxon>Eukaryota</taxon>
        <taxon>Metazoa</taxon>
        <taxon>Chordata</taxon>
        <taxon>Craniata</taxon>
        <taxon>Vertebrata</taxon>
        <taxon>Euteleostomi</taxon>
        <taxon>Actinopterygii</taxon>
        <taxon>Neopterygii</taxon>
        <taxon>Teleostei</taxon>
        <taxon>Protacanthopterygii</taxon>
        <taxon>Salmoniformes</taxon>
        <taxon>Salmonidae</taxon>
        <taxon>Salmoninae</taxon>
        <taxon>Hucho</taxon>
    </lineage>
</organism>
<dbReference type="GO" id="GO:0005886">
    <property type="term" value="C:plasma membrane"/>
    <property type="evidence" value="ECO:0007669"/>
    <property type="project" value="TreeGrafter"/>
</dbReference>
<proteinExistence type="predicted"/>
<dbReference type="GO" id="GO:0005247">
    <property type="term" value="F:voltage-gated chloride channel activity"/>
    <property type="evidence" value="ECO:0007669"/>
    <property type="project" value="TreeGrafter"/>
</dbReference>
<dbReference type="AlphaFoldDB" id="A0A4W5LSE3"/>
<keyword evidence="2" id="KW-0472">Membrane</keyword>
<keyword evidence="2" id="KW-1133">Transmembrane helix</keyword>
<sequence length="130" mass="14701">MALWFVITVEYPNNIVCVCVFVCMCVCLRLYVFSRLIYPGAVTFVIATLTFPPGFGQFMAGELMPRECINSLFDNFTWTKLSATALPPGLGRSSAWLHPDVSVFLILLLFFVMKVRPPSIMEQNTLLFFS</sequence>
<evidence type="ECO:0000313" key="4">
    <source>
        <dbReference type="Proteomes" id="UP000314982"/>
    </source>
</evidence>
<evidence type="ECO:0000313" key="3">
    <source>
        <dbReference type="Ensembl" id="ENSHHUP00000028634.1"/>
    </source>
</evidence>
<keyword evidence="1" id="KW-0813">Transport</keyword>
<reference evidence="4" key="1">
    <citation type="submission" date="2018-06" db="EMBL/GenBank/DDBJ databases">
        <title>Genome assembly of Danube salmon.</title>
        <authorList>
            <person name="Macqueen D.J."/>
            <person name="Gundappa M.K."/>
        </authorList>
    </citation>
    <scope>NUCLEOTIDE SEQUENCE [LARGE SCALE GENOMIC DNA]</scope>
</reference>